<reference evidence="1" key="1">
    <citation type="submission" date="2014-11" db="EMBL/GenBank/DDBJ databases">
        <authorList>
            <person name="Amaro Gonzalez C."/>
        </authorList>
    </citation>
    <scope>NUCLEOTIDE SEQUENCE</scope>
</reference>
<evidence type="ECO:0000313" key="1">
    <source>
        <dbReference type="EMBL" id="JAH05815.1"/>
    </source>
</evidence>
<name>A0A0E9PP25_ANGAN</name>
<dbReference type="AlphaFoldDB" id="A0A0E9PP25"/>
<sequence length="50" mass="5446">MLFVRGNGILKTANGRSHDLSLTRCVIVTVLLVQTCDPAWLCSAGSRVSW</sequence>
<dbReference type="EMBL" id="GBXM01102762">
    <property type="protein sequence ID" value="JAH05815.1"/>
    <property type="molecule type" value="Transcribed_RNA"/>
</dbReference>
<accession>A0A0E9PP25</accession>
<protein>
    <submittedName>
        <fullName evidence="1">Uncharacterized protein</fullName>
    </submittedName>
</protein>
<reference evidence="1" key="2">
    <citation type="journal article" date="2015" name="Fish Shellfish Immunol.">
        <title>Early steps in the European eel (Anguilla anguilla)-Vibrio vulnificus interaction in the gills: Role of the RtxA13 toxin.</title>
        <authorList>
            <person name="Callol A."/>
            <person name="Pajuelo D."/>
            <person name="Ebbesson L."/>
            <person name="Teles M."/>
            <person name="MacKenzie S."/>
            <person name="Amaro C."/>
        </authorList>
    </citation>
    <scope>NUCLEOTIDE SEQUENCE</scope>
</reference>
<organism evidence="1">
    <name type="scientific">Anguilla anguilla</name>
    <name type="common">European freshwater eel</name>
    <name type="synonym">Muraena anguilla</name>
    <dbReference type="NCBI Taxonomy" id="7936"/>
    <lineage>
        <taxon>Eukaryota</taxon>
        <taxon>Metazoa</taxon>
        <taxon>Chordata</taxon>
        <taxon>Craniata</taxon>
        <taxon>Vertebrata</taxon>
        <taxon>Euteleostomi</taxon>
        <taxon>Actinopterygii</taxon>
        <taxon>Neopterygii</taxon>
        <taxon>Teleostei</taxon>
        <taxon>Anguilliformes</taxon>
        <taxon>Anguillidae</taxon>
        <taxon>Anguilla</taxon>
    </lineage>
</organism>
<proteinExistence type="predicted"/>